<name>A0A381PL74_9ZZZZ</name>
<organism evidence="4">
    <name type="scientific">marine metagenome</name>
    <dbReference type="NCBI Taxonomy" id="408172"/>
    <lineage>
        <taxon>unclassified sequences</taxon>
        <taxon>metagenomes</taxon>
        <taxon>ecological metagenomes</taxon>
    </lineage>
</organism>
<dbReference type="SUPFAM" id="SSF51679">
    <property type="entry name" value="Bacterial luciferase-like"/>
    <property type="match status" value="1"/>
</dbReference>
<dbReference type="PANTHER" id="PTHR30137">
    <property type="entry name" value="LUCIFERASE-LIKE MONOOXYGENASE"/>
    <property type="match status" value="1"/>
</dbReference>
<feature type="domain" description="Luciferase-like" evidence="3">
    <location>
        <begin position="17"/>
        <end position="330"/>
    </location>
</feature>
<dbReference type="GO" id="GO:0004497">
    <property type="term" value="F:monooxygenase activity"/>
    <property type="evidence" value="ECO:0007669"/>
    <property type="project" value="UniProtKB-KW"/>
</dbReference>
<evidence type="ECO:0000313" key="4">
    <source>
        <dbReference type="EMBL" id="SUZ67772.1"/>
    </source>
</evidence>
<keyword evidence="2" id="KW-0503">Monooxygenase</keyword>
<dbReference type="GO" id="GO:0016705">
    <property type="term" value="F:oxidoreductase activity, acting on paired donors, with incorporation or reduction of molecular oxygen"/>
    <property type="evidence" value="ECO:0007669"/>
    <property type="project" value="InterPro"/>
</dbReference>
<dbReference type="Pfam" id="PF00296">
    <property type="entry name" value="Bac_luciferase"/>
    <property type="match status" value="1"/>
</dbReference>
<evidence type="ECO:0000256" key="2">
    <source>
        <dbReference type="ARBA" id="ARBA00023033"/>
    </source>
</evidence>
<dbReference type="InterPro" id="IPR036661">
    <property type="entry name" value="Luciferase-like_sf"/>
</dbReference>
<reference evidence="4" key="1">
    <citation type="submission" date="2018-05" db="EMBL/GenBank/DDBJ databases">
        <authorList>
            <person name="Lanie J.A."/>
            <person name="Ng W.-L."/>
            <person name="Kazmierczak K.M."/>
            <person name="Andrzejewski T.M."/>
            <person name="Davidsen T.M."/>
            <person name="Wayne K.J."/>
            <person name="Tettelin H."/>
            <person name="Glass J.I."/>
            <person name="Rusch D."/>
            <person name="Podicherti R."/>
            <person name="Tsui H.-C.T."/>
            <person name="Winkler M.E."/>
        </authorList>
    </citation>
    <scope>NUCLEOTIDE SEQUENCE</scope>
</reference>
<evidence type="ECO:0000259" key="3">
    <source>
        <dbReference type="Pfam" id="PF00296"/>
    </source>
</evidence>
<dbReference type="Gene3D" id="3.20.20.30">
    <property type="entry name" value="Luciferase-like domain"/>
    <property type="match status" value="1"/>
</dbReference>
<keyword evidence="1" id="KW-0560">Oxidoreductase</keyword>
<dbReference type="AlphaFoldDB" id="A0A381PL74"/>
<gene>
    <name evidence="4" type="ORF">METZ01_LOCUS20626</name>
</gene>
<proteinExistence type="predicted"/>
<accession>A0A381PL74</accession>
<dbReference type="InterPro" id="IPR050766">
    <property type="entry name" value="Bact_Lucif_Oxidored"/>
</dbReference>
<dbReference type="EMBL" id="UINC01001020">
    <property type="protein sequence ID" value="SUZ67772.1"/>
    <property type="molecule type" value="Genomic_DNA"/>
</dbReference>
<sequence length="365" mass="40468">MLVGRALRALEVGVIVRFSVLTLGDNYPSLRSHQQFYREVIDEAVTAEALGYWGFWVGEHHFGASQRVFPSPQLVLAAIAERTERIRLGTGVSVLPVNDPIRLAEDLASLDLLSQGRVDVGVGRGYQPHEFAGFNVDINTTKARFWEALEVIHGAWTQEQFSYEGDFYQYRDIDLLPRPIQQPHPPVWVAAASPGSAEEAASRGYAFSGAPFGSARSAKEIRTQLDMYDQVFRDAGHGEPPRDLPHVVWCHVADTTAQALANAERGMKLKLDSATKVWTPPGTKGYEAMAEIGKFLATATIDQLDELSIFGDPDRCRERVEVYKSAGVKHLMLYFDWGGLSHAETVHALELFAEGVMPHFSDELA</sequence>
<evidence type="ECO:0000256" key="1">
    <source>
        <dbReference type="ARBA" id="ARBA00023002"/>
    </source>
</evidence>
<dbReference type="PANTHER" id="PTHR30137:SF8">
    <property type="entry name" value="BLR5498 PROTEIN"/>
    <property type="match status" value="1"/>
</dbReference>
<dbReference type="InterPro" id="IPR011251">
    <property type="entry name" value="Luciferase-like_dom"/>
</dbReference>
<dbReference type="GO" id="GO:0005829">
    <property type="term" value="C:cytosol"/>
    <property type="evidence" value="ECO:0007669"/>
    <property type="project" value="TreeGrafter"/>
</dbReference>
<protein>
    <recommendedName>
        <fullName evidence="3">Luciferase-like domain-containing protein</fullName>
    </recommendedName>
</protein>